<dbReference type="AlphaFoldDB" id="A0A2U2BSP5"/>
<sequence>MTREDARDAMDRARARLAREAAAYAFGVDAAEIAAPTRRSARTALARQVAMYLTHVAFELSLSRTALAFGRDRTTAAYACHRIEDRRDDAAFDALLDDLEACLRSAPTPDRAAA</sequence>
<dbReference type="RefSeq" id="WP_109253230.1">
    <property type="nucleotide sequence ID" value="NZ_QEXV01000004.1"/>
</dbReference>
<dbReference type="InterPro" id="IPR013159">
    <property type="entry name" value="DnaA_C"/>
</dbReference>
<dbReference type="GO" id="GO:0006270">
    <property type="term" value="P:DNA replication initiation"/>
    <property type="evidence" value="ECO:0007669"/>
    <property type="project" value="InterPro"/>
</dbReference>
<dbReference type="GO" id="GO:0005524">
    <property type="term" value="F:ATP binding"/>
    <property type="evidence" value="ECO:0007669"/>
    <property type="project" value="InterPro"/>
</dbReference>
<dbReference type="GO" id="GO:0043565">
    <property type="term" value="F:sequence-specific DNA binding"/>
    <property type="evidence" value="ECO:0007669"/>
    <property type="project" value="InterPro"/>
</dbReference>
<evidence type="ECO:0000259" key="1">
    <source>
        <dbReference type="SMART" id="SM00760"/>
    </source>
</evidence>
<comment type="caution">
    <text evidence="2">The sequence shown here is derived from an EMBL/GenBank/DDBJ whole genome shotgun (WGS) entry which is preliminary data.</text>
</comment>
<protein>
    <submittedName>
        <fullName evidence="2">Chromosomal replication initiator DnaA</fullName>
    </submittedName>
</protein>
<evidence type="ECO:0000313" key="3">
    <source>
        <dbReference type="Proteomes" id="UP000245168"/>
    </source>
</evidence>
<feature type="domain" description="Chromosomal replication initiator DnaA C-terminal" evidence="1">
    <location>
        <begin position="14"/>
        <end position="83"/>
    </location>
</feature>
<evidence type="ECO:0000313" key="2">
    <source>
        <dbReference type="EMBL" id="PWE17006.1"/>
    </source>
</evidence>
<proteinExistence type="predicted"/>
<dbReference type="SMART" id="SM00760">
    <property type="entry name" value="Bac_DnaA_C"/>
    <property type="match status" value="1"/>
</dbReference>
<dbReference type="Pfam" id="PF08299">
    <property type="entry name" value="Bac_DnaA_C"/>
    <property type="match status" value="1"/>
</dbReference>
<dbReference type="Proteomes" id="UP000245168">
    <property type="component" value="Unassembled WGS sequence"/>
</dbReference>
<accession>A0A2U2BSP5</accession>
<name>A0A2U2BSP5_9PROT</name>
<dbReference type="SUPFAM" id="SSF48295">
    <property type="entry name" value="TrpR-like"/>
    <property type="match status" value="1"/>
</dbReference>
<dbReference type="Gene3D" id="1.10.1750.10">
    <property type="match status" value="1"/>
</dbReference>
<organism evidence="2 3">
    <name type="scientific">Marinicauda salina</name>
    <dbReference type="NCBI Taxonomy" id="2135793"/>
    <lineage>
        <taxon>Bacteria</taxon>
        <taxon>Pseudomonadati</taxon>
        <taxon>Pseudomonadota</taxon>
        <taxon>Alphaproteobacteria</taxon>
        <taxon>Maricaulales</taxon>
        <taxon>Maricaulaceae</taxon>
        <taxon>Marinicauda</taxon>
    </lineage>
</organism>
<dbReference type="EMBL" id="QEXV01000004">
    <property type="protein sequence ID" value="PWE17006.1"/>
    <property type="molecule type" value="Genomic_DNA"/>
</dbReference>
<dbReference type="InterPro" id="IPR010921">
    <property type="entry name" value="Trp_repressor/repl_initiator"/>
</dbReference>
<dbReference type="CDD" id="cd06571">
    <property type="entry name" value="Bac_DnaA_C"/>
    <property type="match status" value="1"/>
</dbReference>
<reference evidence="3" key="1">
    <citation type="submission" date="2018-05" db="EMBL/GenBank/DDBJ databases">
        <authorList>
            <person name="Liu B.-T."/>
        </authorList>
    </citation>
    <scope>NUCLEOTIDE SEQUENCE [LARGE SCALE GENOMIC DNA]</scope>
    <source>
        <strain evidence="3">WD6-1</strain>
    </source>
</reference>
<dbReference type="GO" id="GO:0006275">
    <property type="term" value="P:regulation of DNA replication"/>
    <property type="evidence" value="ECO:0007669"/>
    <property type="project" value="InterPro"/>
</dbReference>
<keyword evidence="3" id="KW-1185">Reference proteome</keyword>
<dbReference type="OrthoDB" id="8480222at2"/>
<gene>
    <name evidence="2" type="ORF">DDZ18_09890</name>
</gene>